<proteinExistence type="predicted"/>
<evidence type="ECO:0000313" key="1">
    <source>
        <dbReference type="EMBL" id="MPM19545.1"/>
    </source>
</evidence>
<dbReference type="AlphaFoldDB" id="A0A644XTR3"/>
<dbReference type="EMBL" id="VSSQ01003196">
    <property type="protein sequence ID" value="MPM19545.1"/>
    <property type="molecule type" value="Genomic_DNA"/>
</dbReference>
<gene>
    <name evidence="1" type="ORF">SDC9_65971</name>
</gene>
<name>A0A644XTR3_9ZZZZ</name>
<reference evidence="1" key="1">
    <citation type="submission" date="2019-08" db="EMBL/GenBank/DDBJ databases">
        <authorList>
            <person name="Kucharzyk K."/>
            <person name="Murdoch R.W."/>
            <person name="Higgins S."/>
            <person name="Loffler F."/>
        </authorList>
    </citation>
    <scope>NUCLEOTIDE SEQUENCE</scope>
</reference>
<protein>
    <submittedName>
        <fullName evidence="1">Uncharacterized protein</fullName>
    </submittedName>
</protein>
<comment type="caution">
    <text evidence="1">The sequence shown here is derived from an EMBL/GenBank/DDBJ whole genome shotgun (WGS) entry which is preliminary data.</text>
</comment>
<sequence length="116" mass="13260">MIENHLMNEAGVSCPVILGFWLRKRNMECEIGIGLFNSFEIIQVEKLPDGTAAIPECSFAVGVLCVELIKNMRAHWRHTGTTTDKHHFLLRVFNVKFTVRSTHHHFVAGFERKNIA</sequence>
<organism evidence="1">
    <name type="scientific">bioreactor metagenome</name>
    <dbReference type="NCBI Taxonomy" id="1076179"/>
    <lineage>
        <taxon>unclassified sequences</taxon>
        <taxon>metagenomes</taxon>
        <taxon>ecological metagenomes</taxon>
    </lineage>
</organism>
<accession>A0A644XTR3</accession>